<evidence type="ECO:0000256" key="1">
    <source>
        <dbReference type="ARBA" id="ARBA00022679"/>
    </source>
</evidence>
<gene>
    <name evidence="3" type="ORF">N4S67_22140</name>
</gene>
<dbReference type="Gene3D" id="3.40.50.2000">
    <property type="entry name" value="Glycogen Phosphorylase B"/>
    <property type="match status" value="1"/>
</dbReference>
<dbReference type="Proteomes" id="UP001206639">
    <property type="component" value="Unassembled WGS sequence"/>
</dbReference>
<name>A0ABT2MFP1_9MYCO</name>
<dbReference type="EMBL" id="JAODWD010000005">
    <property type="protein sequence ID" value="MCT7661109.1"/>
    <property type="molecule type" value="Genomic_DNA"/>
</dbReference>
<evidence type="ECO:0000259" key="2">
    <source>
        <dbReference type="Pfam" id="PF04101"/>
    </source>
</evidence>
<protein>
    <recommendedName>
        <fullName evidence="2">Glycosyl transferase family 28 C-terminal domain-containing protein</fullName>
    </recommendedName>
</protein>
<dbReference type="PANTHER" id="PTHR21015">
    <property type="entry name" value="UDP-N-ACETYLGLUCOSAMINE--N-ACETYLMURAMYL-(PENTAPEPTIDE) PYROPHOSPHORYL-UNDECAPRENOL N-ACETYLGLUCOSAMINE TRANSFERASE 1"/>
    <property type="match status" value="1"/>
</dbReference>
<reference evidence="4" key="1">
    <citation type="submission" date="2023-07" db="EMBL/GenBank/DDBJ databases">
        <authorList>
            <person name="Deng Y."/>
            <person name="Zhang Y.-Q."/>
        </authorList>
    </citation>
    <scope>NUCLEOTIDE SEQUENCE [LARGE SCALE GENOMIC DNA]</scope>
    <source>
        <strain evidence="4">CPCC 205710</strain>
    </source>
</reference>
<comment type="caution">
    <text evidence="3">The sequence shown here is derived from an EMBL/GenBank/DDBJ whole genome shotgun (WGS) entry which is preliminary data.</text>
</comment>
<keyword evidence="1" id="KW-0808">Transferase</keyword>
<sequence>MIGYYIHHQGRGHLNRALAICAQLDEPVTFFSSLPPPACVRDGDVWVRLAMDVPVGPSGVVDVTAHGRLHWAPLHVDGLARRSATLLQTLAATPVRRVVVDVSVEIALLARLAGLPVTVMAMPGERNDAAHQLAYDIADSIIVPWSADLHQPNWLADHADRSHFVGAISRFEGRRRPAPQRAGGPRALLLAGAGGAKLPTDALEQLQAALPQYQWSAAGGGAAWVDDLWPTLAAADLVVSHAGQNAIADVALSDTPAVVIPQDRPFDEQHATAAALANAGMAVVVDRWPSSQDWPALAESAVSLDSGRWAKAAVEGAAARAAAVIAE</sequence>
<dbReference type="Pfam" id="PF04101">
    <property type="entry name" value="Glyco_tran_28_C"/>
    <property type="match status" value="1"/>
</dbReference>
<dbReference type="InterPro" id="IPR007235">
    <property type="entry name" value="Glyco_trans_28_C"/>
</dbReference>
<dbReference type="PANTHER" id="PTHR21015:SF22">
    <property type="entry name" value="GLYCOSYLTRANSFERASE"/>
    <property type="match status" value="1"/>
</dbReference>
<proteinExistence type="predicted"/>
<dbReference type="SUPFAM" id="SSF53756">
    <property type="entry name" value="UDP-Glycosyltransferase/glycogen phosphorylase"/>
    <property type="match status" value="1"/>
</dbReference>
<feature type="domain" description="Glycosyl transferase family 28 C-terminal" evidence="2">
    <location>
        <begin position="224"/>
        <end position="286"/>
    </location>
</feature>
<evidence type="ECO:0000313" key="3">
    <source>
        <dbReference type="EMBL" id="MCT7661109.1"/>
    </source>
</evidence>
<accession>A0ABT2MFP1</accession>
<keyword evidence="4" id="KW-1185">Reference proteome</keyword>
<dbReference type="RefSeq" id="WP_260995154.1">
    <property type="nucleotide sequence ID" value="NZ_JAODWD010000005.1"/>
</dbReference>
<evidence type="ECO:0000313" key="4">
    <source>
        <dbReference type="Proteomes" id="UP001206639"/>
    </source>
</evidence>
<organism evidence="3 4">
    <name type="scientific">Mycobacterium deserti</name>
    <dbReference type="NCBI Taxonomy" id="2978347"/>
    <lineage>
        <taxon>Bacteria</taxon>
        <taxon>Bacillati</taxon>
        <taxon>Actinomycetota</taxon>
        <taxon>Actinomycetes</taxon>
        <taxon>Mycobacteriales</taxon>
        <taxon>Mycobacteriaceae</taxon>
        <taxon>Mycobacterium</taxon>
    </lineage>
</organism>